<dbReference type="AlphaFoldDB" id="A0A846R4R2"/>
<protein>
    <recommendedName>
        <fullName evidence="3">WD40-like Beta Propeller Repeat</fullName>
    </recommendedName>
</protein>
<evidence type="ECO:0000313" key="2">
    <source>
        <dbReference type="Proteomes" id="UP000590442"/>
    </source>
</evidence>
<dbReference type="Gene3D" id="2.120.10.30">
    <property type="entry name" value="TolB, C-terminal domain"/>
    <property type="match status" value="1"/>
</dbReference>
<dbReference type="EMBL" id="JAATJJ010000001">
    <property type="protein sequence ID" value="NJB71789.1"/>
    <property type="molecule type" value="Genomic_DNA"/>
</dbReference>
<dbReference type="PROSITE" id="PS51257">
    <property type="entry name" value="PROKAR_LIPOPROTEIN"/>
    <property type="match status" value="1"/>
</dbReference>
<reference evidence="1 2" key="1">
    <citation type="submission" date="2020-03" db="EMBL/GenBank/DDBJ databases">
        <title>Genomic Encyclopedia of Type Strains, Phase IV (KMG-IV): sequencing the most valuable type-strain genomes for metagenomic binning, comparative biology and taxonomic classification.</title>
        <authorList>
            <person name="Goeker M."/>
        </authorList>
    </citation>
    <scope>NUCLEOTIDE SEQUENCE [LARGE SCALE GENOMIC DNA]</scope>
    <source>
        <strain evidence="1 2">DSM 29762</strain>
    </source>
</reference>
<dbReference type="RefSeq" id="WP_167963922.1">
    <property type="nucleotide sequence ID" value="NZ_JAATJJ010000001.1"/>
</dbReference>
<sequence>MFKRLFLILLLFISGCSRENSLNIALDIRPTSLELYGKDIVSTNLYERDIAISSKGDEIIYSLGNYDQTIRSLVIIEKKGKGWTNKKILDFSGKYNDIEPFFSPDGEKLYFSSNRPIYKDSLRNDYNIWVAEKINLKWGNPMPLDSIINSKTDEFYPAVSKHGNLYFTSSRENGIGREDIFISKFVKDTFEAPTVLDANINTAMFEFNAYINPEENLLIFSSFGREDGYGGGDLYYSTKNEHGEWSKSKNMGAIVNSDKLDYCPFIDLPRKNFYFTSNKGHQLNKKITTILEFNEMTKHVLNGMGNIYRIDVEKLNIE</sequence>
<evidence type="ECO:0000313" key="1">
    <source>
        <dbReference type="EMBL" id="NJB71789.1"/>
    </source>
</evidence>
<keyword evidence="2" id="KW-1185">Reference proteome</keyword>
<gene>
    <name evidence="1" type="ORF">GGR42_002251</name>
</gene>
<dbReference type="InterPro" id="IPR011659">
    <property type="entry name" value="WD40"/>
</dbReference>
<dbReference type="Pfam" id="PF07676">
    <property type="entry name" value="PD40"/>
    <property type="match status" value="2"/>
</dbReference>
<dbReference type="SUPFAM" id="SSF82171">
    <property type="entry name" value="DPP6 N-terminal domain-like"/>
    <property type="match status" value="1"/>
</dbReference>
<proteinExistence type="predicted"/>
<evidence type="ECO:0008006" key="3">
    <source>
        <dbReference type="Google" id="ProtNLM"/>
    </source>
</evidence>
<name>A0A846R4R2_9FLAO</name>
<dbReference type="InterPro" id="IPR011042">
    <property type="entry name" value="6-blade_b-propeller_TolB-like"/>
</dbReference>
<comment type="caution">
    <text evidence="1">The sequence shown here is derived from an EMBL/GenBank/DDBJ whole genome shotgun (WGS) entry which is preliminary data.</text>
</comment>
<accession>A0A846R4R2</accession>
<dbReference type="Proteomes" id="UP000590442">
    <property type="component" value="Unassembled WGS sequence"/>
</dbReference>
<organism evidence="1 2">
    <name type="scientific">Saonia flava</name>
    <dbReference type="NCBI Taxonomy" id="523696"/>
    <lineage>
        <taxon>Bacteria</taxon>
        <taxon>Pseudomonadati</taxon>
        <taxon>Bacteroidota</taxon>
        <taxon>Flavobacteriia</taxon>
        <taxon>Flavobacteriales</taxon>
        <taxon>Flavobacteriaceae</taxon>
        <taxon>Saonia</taxon>
    </lineage>
</organism>